<feature type="non-terminal residue" evidence="1">
    <location>
        <position position="338"/>
    </location>
</feature>
<keyword evidence="2" id="KW-1185">Reference proteome</keyword>
<sequence>MAALGVCSSVAVPARLSRVARTLWGWRTRRGLVQDAGAASEGQAAKPSFTDEAVQNLLYKMTGLNLQKIFRPVKQELKPPKYKLMTEAQLEEATRKAIEEAKERLMMPPVLNEREPIDDILADDKFLEGAETTKYVFTDLTYSTPHRERFIVVREPNGVLRKATWEERDRMIQIFFPKEGRRIIPPVVFKDEHLVAVFQQDRHEDILNRCIAQFEPDSPDYIRVHHRTYEDIDKHAKYDLLRSTRHFGGMVWYLVNRKKTDGLLIDMINRDLLDDATSLITLYHMLHPECQSAKEAKEGNLQGVELIKVFAKTESQKEAYIQLTLQAYEEAMATSTAS</sequence>
<dbReference type="Pfam" id="PF10245">
    <property type="entry name" value="MRP-S22"/>
    <property type="match status" value="1"/>
</dbReference>
<dbReference type="GO" id="GO:0003735">
    <property type="term" value="F:structural constituent of ribosome"/>
    <property type="evidence" value="ECO:0007669"/>
    <property type="project" value="TreeGrafter"/>
</dbReference>
<accession>A0A7K9HXG2</accession>
<dbReference type="GO" id="GO:0005763">
    <property type="term" value="C:mitochondrial small ribosomal subunit"/>
    <property type="evidence" value="ECO:0007669"/>
    <property type="project" value="TreeGrafter"/>
</dbReference>
<comment type="caution">
    <text evidence="1">The sequence shown here is derived from an EMBL/GenBank/DDBJ whole genome shotgun (WGS) entry which is preliminary data.</text>
</comment>
<dbReference type="AlphaFoldDB" id="A0A7K9HXG2"/>
<gene>
    <name evidence="1" type="primary">Mrps22</name>
    <name evidence="1" type="ORF">BUCCAP_R11451</name>
</gene>
<dbReference type="EMBL" id="VWZO01015203">
    <property type="protein sequence ID" value="NXH18511.1"/>
    <property type="molecule type" value="Genomic_DNA"/>
</dbReference>
<name>A0A7K9HXG2_9PICI</name>
<reference evidence="1 2" key="1">
    <citation type="submission" date="2019-09" db="EMBL/GenBank/DDBJ databases">
        <title>Bird 10,000 Genomes (B10K) Project - Family phase.</title>
        <authorList>
            <person name="Zhang G."/>
        </authorList>
    </citation>
    <scope>NUCLEOTIDE SEQUENCE [LARGE SCALE GENOMIC DNA]</scope>
    <source>
        <strain evidence="1">B10K-DU-001-16</strain>
        <tissue evidence="1">Muscle</tissue>
    </source>
</reference>
<dbReference type="PANTHER" id="PTHR13071:SF4">
    <property type="entry name" value="SMALL RIBOSOMAL SUBUNIT PROTEIN MS22"/>
    <property type="match status" value="1"/>
</dbReference>
<evidence type="ECO:0000313" key="2">
    <source>
        <dbReference type="Proteomes" id="UP000534107"/>
    </source>
</evidence>
<organism evidence="1 2">
    <name type="scientific">Bucco capensis</name>
    <name type="common">collared puffbird</name>
    <dbReference type="NCBI Taxonomy" id="135168"/>
    <lineage>
        <taxon>Eukaryota</taxon>
        <taxon>Metazoa</taxon>
        <taxon>Chordata</taxon>
        <taxon>Craniata</taxon>
        <taxon>Vertebrata</taxon>
        <taxon>Euteleostomi</taxon>
        <taxon>Archelosauria</taxon>
        <taxon>Archosauria</taxon>
        <taxon>Dinosauria</taxon>
        <taxon>Saurischia</taxon>
        <taxon>Theropoda</taxon>
        <taxon>Coelurosauria</taxon>
        <taxon>Aves</taxon>
        <taxon>Neognathae</taxon>
        <taxon>Neoaves</taxon>
        <taxon>Telluraves</taxon>
        <taxon>Coraciimorphae</taxon>
        <taxon>Piciformes</taxon>
        <taxon>Bucconidae</taxon>
        <taxon>Bucco</taxon>
    </lineage>
</organism>
<feature type="non-terminal residue" evidence="1">
    <location>
        <position position="1"/>
    </location>
</feature>
<protein>
    <submittedName>
        <fullName evidence="1">RT22 protein</fullName>
    </submittedName>
</protein>
<dbReference type="InterPro" id="IPR019374">
    <property type="entry name" value="Ribosomal_mS22"/>
</dbReference>
<proteinExistence type="predicted"/>
<evidence type="ECO:0000313" key="1">
    <source>
        <dbReference type="EMBL" id="NXH18511.1"/>
    </source>
</evidence>
<dbReference type="OrthoDB" id="10052321at2759"/>
<dbReference type="Proteomes" id="UP000534107">
    <property type="component" value="Unassembled WGS sequence"/>
</dbReference>
<dbReference type="PANTHER" id="PTHR13071">
    <property type="entry name" value="MITOCHONDRIAL 28S RIBOSOMAL PROTEIN S22"/>
    <property type="match status" value="1"/>
</dbReference>